<gene>
    <name evidence="2" type="ORF">ACHAWO_009239</name>
</gene>
<evidence type="ECO:0000313" key="3">
    <source>
        <dbReference type="Proteomes" id="UP001530400"/>
    </source>
</evidence>
<sequence>MSSLEAEELVRLKLELAQTRSRTDSIRLQARQLISQRTTLKESAAKTDVEIGEQRLILAETMESINTLEKELKRAEEERNRLKKKLGEKE</sequence>
<protein>
    <submittedName>
        <fullName evidence="2">Uncharacterized protein</fullName>
    </submittedName>
</protein>
<reference evidence="2 3" key="1">
    <citation type="submission" date="2024-10" db="EMBL/GenBank/DDBJ databases">
        <title>Updated reference genomes for cyclostephanoid diatoms.</title>
        <authorList>
            <person name="Roberts W.R."/>
            <person name="Alverson A.J."/>
        </authorList>
    </citation>
    <scope>NUCLEOTIDE SEQUENCE [LARGE SCALE GENOMIC DNA]</scope>
    <source>
        <strain evidence="2 3">AJA010-31</strain>
    </source>
</reference>
<proteinExistence type="predicted"/>
<keyword evidence="1" id="KW-0175">Coiled coil</keyword>
<dbReference type="AlphaFoldDB" id="A0ABD3Q6E1"/>
<feature type="coiled-coil region" evidence="1">
    <location>
        <begin position="58"/>
        <end position="88"/>
    </location>
</feature>
<dbReference type="Proteomes" id="UP001530400">
    <property type="component" value="Unassembled WGS sequence"/>
</dbReference>
<keyword evidence="3" id="KW-1185">Reference proteome</keyword>
<dbReference type="EMBL" id="JALLPJ020000334">
    <property type="protein sequence ID" value="KAL3795076.1"/>
    <property type="molecule type" value="Genomic_DNA"/>
</dbReference>
<evidence type="ECO:0000256" key="1">
    <source>
        <dbReference type="SAM" id="Coils"/>
    </source>
</evidence>
<name>A0ABD3Q6E1_9STRA</name>
<evidence type="ECO:0000313" key="2">
    <source>
        <dbReference type="EMBL" id="KAL3795076.1"/>
    </source>
</evidence>
<accession>A0ABD3Q6E1</accession>
<comment type="caution">
    <text evidence="2">The sequence shown here is derived from an EMBL/GenBank/DDBJ whole genome shotgun (WGS) entry which is preliminary data.</text>
</comment>
<organism evidence="2 3">
    <name type="scientific">Cyclotella atomus</name>
    <dbReference type="NCBI Taxonomy" id="382360"/>
    <lineage>
        <taxon>Eukaryota</taxon>
        <taxon>Sar</taxon>
        <taxon>Stramenopiles</taxon>
        <taxon>Ochrophyta</taxon>
        <taxon>Bacillariophyta</taxon>
        <taxon>Coscinodiscophyceae</taxon>
        <taxon>Thalassiosirophycidae</taxon>
        <taxon>Stephanodiscales</taxon>
        <taxon>Stephanodiscaceae</taxon>
        <taxon>Cyclotella</taxon>
    </lineage>
</organism>